<feature type="domain" description="EamA" evidence="2">
    <location>
        <begin position="155"/>
        <end position="279"/>
    </location>
</feature>
<feature type="transmembrane region" description="Helical" evidence="1">
    <location>
        <begin position="187"/>
        <end position="205"/>
    </location>
</feature>
<evidence type="ECO:0000313" key="3">
    <source>
        <dbReference type="EMBL" id="MBP0481677.1"/>
    </source>
</evidence>
<evidence type="ECO:0000313" key="4">
    <source>
        <dbReference type="Proteomes" id="UP000675940"/>
    </source>
</evidence>
<keyword evidence="4" id="KW-1185">Reference proteome</keyword>
<accession>A0A940MPC0</accession>
<feature type="transmembrane region" description="Helical" evidence="1">
    <location>
        <begin position="106"/>
        <end position="123"/>
    </location>
</feature>
<proteinExistence type="predicted"/>
<dbReference type="Proteomes" id="UP000675940">
    <property type="component" value="Unassembled WGS sequence"/>
</dbReference>
<feature type="transmembrane region" description="Helical" evidence="1">
    <location>
        <begin position="267"/>
        <end position="284"/>
    </location>
</feature>
<feature type="transmembrane region" description="Helical" evidence="1">
    <location>
        <begin position="12"/>
        <end position="36"/>
    </location>
</feature>
<feature type="transmembrane region" description="Helical" evidence="1">
    <location>
        <begin position="241"/>
        <end position="261"/>
    </location>
</feature>
<dbReference type="PANTHER" id="PTHR22911:SF103">
    <property type="entry name" value="BLR2811 PROTEIN"/>
    <property type="match status" value="1"/>
</dbReference>
<organism evidence="3 4">
    <name type="scientific">Sagittula salina</name>
    <dbReference type="NCBI Taxonomy" id="2820268"/>
    <lineage>
        <taxon>Bacteria</taxon>
        <taxon>Pseudomonadati</taxon>
        <taxon>Pseudomonadota</taxon>
        <taxon>Alphaproteobacteria</taxon>
        <taxon>Rhodobacterales</taxon>
        <taxon>Roseobacteraceae</taxon>
        <taxon>Sagittula</taxon>
    </lineage>
</organism>
<dbReference type="PANTHER" id="PTHR22911">
    <property type="entry name" value="ACYL-MALONYL CONDENSING ENZYME-RELATED"/>
    <property type="match status" value="1"/>
</dbReference>
<gene>
    <name evidence="3" type="ORF">J5474_04120</name>
</gene>
<dbReference type="SUPFAM" id="SSF103481">
    <property type="entry name" value="Multidrug resistance efflux transporter EmrE"/>
    <property type="match status" value="2"/>
</dbReference>
<comment type="caution">
    <text evidence="3">The sequence shown here is derived from an EMBL/GenBank/DDBJ whole genome shotgun (WGS) entry which is preliminary data.</text>
</comment>
<dbReference type="GO" id="GO:0016020">
    <property type="term" value="C:membrane"/>
    <property type="evidence" value="ECO:0007669"/>
    <property type="project" value="InterPro"/>
</dbReference>
<protein>
    <submittedName>
        <fullName evidence="3">DMT family transporter</fullName>
    </submittedName>
</protein>
<feature type="transmembrane region" description="Helical" evidence="1">
    <location>
        <begin position="130"/>
        <end position="149"/>
    </location>
</feature>
<dbReference type="InterPro" id="IPR000620">
    <property type="entry name" value="EamA_dom"/>
</dbReference>
<keyword evidence="1" id="KW-1133">Transmembrane helix</keyword>
<dbReference type="RefSeq" id="WP_209359547.1">
    <property type="nucleotide sequence ID" value="NZ_JAGISH010000002.1"/>
</dbReference>
<name>A0A940MPC0_9RHOB</name>
<dbReference type="AlphaFoldDB" id="A0A940MPC0"/>
<dbReference type="Pfam" id="PF00892">
    <property type="entry name" value="EamA"/>
    <property type="match status" value="2"/>
</dbReference>
<feature type="domain" description="EamA" evidence="2">
    <location>
        <begin position="13"/>
        <end position="145"/>
    </location>
</feature>
<evidence type="ECO:0000256" key="1">
    <source>
        <dbReference type="SAM" id="Phobius"/>
    </source>
</evidence>
<feature type="transmembrane region" description="Helical" evidence="1">
    <location>
        <begin position="82"/>
        <end position="100"/>
    </location>
</feature>
<keyword evidence="1" id="KW-0812">Transmembrane</keyword>
<evidence type="ECO:0000259" key="2">
    <source>
        <dbReference type="Pfam" id="PF00892"/>
    </source>
</evidence>
<keyword evidence="1" id="KW-0472">Membrane</keyword>
<dbReference type="EMBL" id="JAGISH010000002">
    <property type="protein sequence ID" value="MBP0481677.1"/>
    <property type="molecule type" value="Genomic_DNA"/>
</dbReference>
<feature type="transmembrane region" description="Helical" evidence="1">
    <location>
        <begin position="42"/>
        <end position="61"/>
    </location>
</feature>
<feature type="transmembrane region" description="Helical" evidence="1">
    <location>
        <begin position="211"/>
        <end position="229"/>
    </location>
</feature>
<reference evidence="3" key="1">
    <citation type="submission" date="2021-03" db="EMBL/GenBank/DDBJ databases">
        <title>Sagittula salina sp. nov. strain M10.9X isolated from the marine waste.</title>
        <authorList>
            <person name="Satari L."/>
            <person name="Molina-Menor E."/>
            <person name="Vidal-Verdu A."/>
            <person name="Pascual J."/>
            <person name="Pereto J."/>
            <person name="Porcar M."/>
        </authorList>
    </citation>
    <scope>NUCLEOTIDE SEQUENCE</scope>
    <source>
        <strain evidence="3">M10.9X</strain>
    </source>
</reference>
<sequence>MAEAKPREERTGTGVLLMVLAVGFFTCIDSSAKLLILAGLPALQVVFARYFGHFVLAVALFGLRDPSAFRSRAPMKQLLRSLFLLGSTILNFTALQYLPITVTTTIMFAGPIVITLLAVPLLGETVGLRRIVAVCVGFLGVLVVMQPWGADFHPAMFLSLGALCCASCYFVLTRMLSDVEANATQQLWSSGVAAACLAPLVWQGWTWPEGWSWLPFVLIGGFGAAGHIAATVAHRLADASILAPVVYVQIFMAAFSGWALFDTLPTIWTLCGGLIIIGSGLYIWQRERVVRGRVRRPLPVQR</sequence>
<feature type="transmembrane region" description="Helical" evidence="1">
    <location>
        <begin position="155"/>
        <end position="175"/>
    </location>
</feature>
<dbReference type="InterPro" id="IPR037185">
    <property type="entry name" value="EmrE-like"/>
</dbReference>